<dbReference type="InterPro" id="IPR050131">
    <property type="entry name" value="Peptidase_S8_subtilisin-like"/>
</dbReference>
<dbReference type="Pfam" id="PF00082">
    <property type="entry name" value="Peptidase_S8"/>
    <property type="match status" value="1"/>
</dbReference>
<feature type="active site" description="Charge relay system" evidence="8">
    <location>
        <position position="116"/>
    </location>
</feature>
<proteinExistence type="inferred from homology"/>
<dbReference type="PROSITE" id="PS00137">
    <property type="entry name" value="SUBTILASE_HIS"/>
    <property type="match status" value="1"/>
</dbReference>
<dbReference type="GO" id="GO:0004252">
    <property type="term" value="F:serine-type endopeptidase activity"/>
    <property type="evidence" value="ECO:0007669"/>
    <property type="project" value="UniProtKB-UniRule"/>
</dbReference>
<dbReference type="PRINTS" id="PR00723">
    <property type="entry name" value="SUBTILISIN"/>
</dbReference>
<dbReference type="InterPro" id="IPR046939">
    <property type="entry name" value="TPPII_C_sf"/>
</dbReference>
<evidence type="ECO:0000259" key="10">
    <source>
        <dbReference type="Pfam" id="PF00082"/>
    </source>
</evidence>
<dbReference type="InterPro" id="IPR022398">
    <property type="entry name" value="Peptidase_S8_His-AS"/>
</dbReference>
<evidence type="ECO:0000256" key="9">
    <source>
        <dbReference type="SAM" id="Coils"/>
    </source>
</evidence>
<evidence type="ECO:0000259" key="12">
    <source>
        <dbReference type="Pfam" id="PF21223"/>
    </source>
</evidence>
<dbReference type="InterPro" id="IPR048383">
    <property type="entry name" value="TPPII_Ig-like-1"/>
</dbReference>
<dbReference type="GO" id="GO:0004177">
    <property type="term" value="F:aminopeptidase activity"/>
    <property type="evidence" value="ECO:0007669"/>
    <property type="project" value="UniProtKB-KW"/>
</dbReference>
<dbReference type="Pfam" id="PF12580">
    <property type="entry name" value="TPPII"/>
    <property type="match status" value="1"/>
</dbReference>
<dbReference type="InterPro" id="IPR022229">
    <property type="entry name" value="TPPII_Ig-like-2"/>
</dbReference>
<protein>
    <recommendedName>
        <fullName evidence="3">tripeptidyl-peptidase II</fullName>
        <ecNumber evidence="3">3.4.14.10</ecNumber>
    </recommendedName>
</protein>
<keyword evidence="9" id="KW-0175">Coiled coil</keyword>
<evidence type="ECO:0000259" key="13">
    <source>
        <dbReference type="Pfam" id="PF21316"/>
    </source>
</evidence>
<name>A0AAN8UZG2_9MAGN</name>
<dbReference type="InterPro" id="IPR046940">
    <property type="entry name" value="TPPII_Ig-like_sf"/>
</dbReference>
<dbReference type="Gene3D" id="3.40.50.200">
    <property type="entry name" value="Peptidase S8/S53 domain"/>
    <property type="match status" value="2"/>
</dbReference>
<feature type="active site" description="Charge relay system" evidence="8">
    <location>
        <position position="343"/>
    </location>
</feature>
<dbReference type="PROSITE" id="PS51892">
    <property type="entry name" value="SUBTILASE"/>
    <property type="match status" value="1"/>
</dbReference>
<evidence type="ECO:0000256" key="7">
    <source>
        <dbReference type="ARBA" id="ARBA00022825"/>
    </source>
</evidence>
<dbReference type="PANTHER" id="PTHR43806">
    <property type="entry name" value="PEPTIDASE S8"/>
    <property type="match status" value="1"/>
</dbReference>
<feature type="domain" description="Peptidase S8/S53" evidence="10">
    <location>
        <begin position="107"/>
        <end position="570"/>
    </location>
</feature>
<gene>
    <name evidence="14" type="ORF">RJ641_007542</name>
</gene>
<dbReference type="InterPro" id="IPR048384">
    <property type="entry name" value="TPPII_GBD"/>
</dbReference>
<evidence type="ECO:0000256" key="3">
    <source>
        <dbReference type="ARBA" id="ARBA00012462"/>
    </source>
</evidence>
<accession>A0AAN8UZG2</accession>
<dbReference type="PROSITE" id="PS00138">
    <property type="entry name" value="SUBTILASE_SER"/>
    <property type="match status" value="1"/>
</dbReference>
<evidence type="ECO:0000259" key="11">
    <source>
        <dbReference type="Pfam" id="PF12580"/>
    </source>
</evidence>
<evidence type="ECO:0000256" key="2">
    <source>
        <dbReference type="ARBA" id="ARBA00011073"/>
    </source>
</evidence>
<dbReference type="InterPro" id="IPR036852">
    <property type="entry name" value="Peptidase_S8/S53_dom_sf"/>
</dbReference>
<dbReference type="EC" id="3.4.14.10" evidence="3"/>
<dbReference type="PANTHER" id="PTHR43806:SF14">
    <property type="entry name" value="TRIPEPTIDYL-PEPTIDASE 2"/>
    <property type="match status" value="1"/>
</dbReference>
<dbReference type="GO" id="GO:0006508">
    <property type="term" value="P:proteolysis"/>
    <property type="evidence" value="ECO:0007669"/>
    <property type="project" value="UniProtKB-KW"/>
</dbReference>
<keyword evidence="4" id="KW-0031">Aminopeptidase</keyword>
<dbReference type="FunFam" id="3.40.50.200:FF:000013">
    <property type="entry name" value="Tripeptidyl-peptidase 2 homolog"/>
    <property type="match status" value="1"/>
</dbReference>
<comment type="similarity">
    <text evidence="2 8">Belongs to the peptidase S8 family.</text>
</comment>
<feature type="domain" description="Tripeptidyl peptidase II second Ig-like" evidence="11">
    <location>
        <begin position="841"/>
        <end position="1027"/>
    </location>
</feature>
<evidence type="ECO:0000256" key="5">
    <source>
        <dbReference type="ARBA" id="ARBA00022670"/>
    </source>
</evidence>
<dbReference type="GO" id="GO:0005829">
    <property type="term" value="C:cytosol"/>
    <property type="evidence" value="ECO:0007669"/>
    <property type="project" value="TreeGrafter"/>
</dbReference>
<keyword evidence="15" id="KW-1185">Reference proteome</keyword>
<dbReference type="CDD" id="cd04857">
    <property type="entry name" value="Peptidases_S8_Tripeptidyl_Aminopeptidase_II"/>
    <property type="match status" value="1"/>
</dbReference>
<dbReference type="Pfam" id="PF21316">
    <property type="entry name" value="TPPII_GBD"/>
    <property type="match status" value="1"/>
</dbReference>
<keyword evidence="7 8" id="KW-0720">Serine protease</keyword>
<feature type="domain" description="Tripeptidyl-peptidase II first Ig-like" evidence="12">
    <location>
        <begin position="605"/>
        <end position="695"/>
    </location>
</feature>
<dbReference type="InterPro" id="IPR023828">
    <property type="entry name" value="Peptidase_S8_Ser-AS"/>
</dbReference>
<dbReference type="InterPro" id="IPR000209">
    <property type="entry name" value="Peptidase_S8/S53_dom"/>
</dbReference>
<dbReference type="GO" id="GO:0008240">
    <property type="term" value="F:tripeptidyl-peptidase activity"/>
    <property type="evidence" value="ECO:0007669"/>
    <property type="project" value="UniProtKB-EC"/>
</dbReference>
<evidence type="ECO:0000313" key="14">
    <source>
        <dbReference type="EMBL" id="KAK6925823.1"/>
    </source>
</evidence>
<sequence length="1281" mass="140594">MSYILNPPLNKTPEFHSTISFALHSVSLSPPFLSPHLGRRLRRLARLRKSTSSSIRVWAMPQSQGLEDEAAKVGRFKLNESTFLASLMPKKEIAADKFLDANPHYDGRGVIIAIFDSGVDPAASGLQVTSDGKPKVLDVIDCTGSGDIDTSTVVTADADGRIRGASGASMPVNSSWRNPSGEWHVGCKLVYELFTDTLTSRLKKERKKKWDEKNQEAIAVAIKHLDEFDQKHGKVEDSKLKKVRDDLQNRVDFLKKQADNYDDMGPIIDVVVWHDGELWRVALDTQSLETNSECGKLADFVPLTNFRIEHKYGVFSKLDACTFVANIYNEGNIVSIVTDSSPHGTHVAGIATAFHPKEPLLNGVAPGAQIISCKIGDSRLGSMETGTGLTRALIAAVEHKCDLINMSYGEPTLLPDYGRFVDLVNDVVNKHRLVYVSSAGNSGPALSTVGAPGGTTSSIIGVGAYVSPAMAAGAHCVVEPPSEGLEYTWSSRGPTTDGDLGVCISAPGGAVAPVPTWTLQKRMLMNGTSMASPSACGGVALLISAMKAEGIPVSPYSIRKALENTSVPIGDLPEEKLTTGAGLMQVNKPYISRYLPKGDQQLPTICRGVQVEPKFHDDASKLEQLVPFEECIELFSSEKSIVKAPEYLLLTHNGRSFNIVVDPTNLSDGLHYFEVCGRDCKAPWRGRLFTIPVTITKATVVRSQPPVVSFSGMQFSPGQIERKYIEVPHGTTWVEATMQTSGFDTARRFFVDAVQLSPLQRPSKWEKVVTFSSPAAKCFAFPVEGGRTLELAIAQFWSSGIGSNEITKVDFELAFHGICINKEEVVLDGSEAPTRIDAQALLSSEKLAPVAILNKVRVPYRPIEAKLSTLASDRDKLPSGIQTLALILTYKIKMENGAAIKPLVPLLNNRIYDTKFESQFYVISDSNKRVYAMGDAYPSSTKLPKGEYTLQLYLRHDNVQYLEKMKQLVLFIERNLEEKEVIRLSFFSQPDGPLTGNGSFDSLDLVPGAKEAFYIGPPSKDKLPKDCPEGSVLLGAISLGKLSSVVMERGKDPQKFPVSYQISYLVPPNKPDDEKVKGSSPTCTKSVSERLDEEVRDAKIKVFASLKQSTDEERSEWKKLCMSLKAEYPKYTPLLSKILESLLSRSNIEDKIHHNEEVIDAANEVVNSIDKDELAKYFALKSDPEDEGAEKLKKKMEMTRDQLVVALYQKGMALAEIESLKVGRLTCENLIMNMFNVICIAHKTNTACKLSSLTINLEGCQSTKTSLIPLLQLVLEPQMTK</sequence>
<dbReference type="SUPFAM" id="SSF52743">
    <property type="entry name" value="Subtilisin-like"/>
    <property type="match status" value="1"/>
</dbReference>
<evidence type="ECO:0000313" key="15">
    <source>
        <dbReference type="Proteomes" id="UP001370490"/>
    </source>
</evidence>
<evidence type="ECO:0000256" key="8">
    <source>
        <dbReference type="PROSITE-ProRule" id="PRU01240"/>
    </source>
</evidence>
<comment type="catalytic activity">
    <reaction evidence="1">
        <text>Release of an N-terminal tripeptide from a polypeptide.</text>
        <dbReference type="EC" id="3.4.14.10"/>
    </reaction>
</comment>
<dbReference type="Gene3D" id="2.60.40.3170">
    <property type="match status" value="1"/>
</dbReference>
<evidence type="ECO:0000256" key="1">
    <source>
        <dbReference type="ARBA" id="ARBA00001910"/>
    </source>
</evidence>
<dbReference type="Gene3D" id="1.25.40.710">
    <property type="match status" value="1"/>
</dbReference>
<feature type="active site" description="Charge relay system" evidence="8">
    <location>
        <position position="529"/>
    </location>
</feature>
<keyword evidence="5 8" id="KW-0645">Protease</keyword>
<dbReference type="EMBL" id="JBAMMX010000015">
    <property type="protein sequence ID" value="KAK6925823.1"/>
    <property type="molecule type" value="Genomic_DNA"/>
</dbReference>
<dbReference type="Pfam" id="PF21223">
    <property type="entry name" value="TPPII_Ig-like-1"/>
    <property type="match status" value="1"/>
</dbReference>
<keyword evidence="6 8" id="KW-0378">Hydrolase</keyword>
<evidence type="ECO:0000256" key="6">
    <source>
        <dbReference type="ARBA" id="ARBA00022801"/>
    </source>
</evidence>
<reference evidence="14 15" key="1">
    <citation type="submission" date="2023-12" db="EMBL/GenBank/DDBJ databases">
        <title>A high-quality genome assembly for Dillenia turbinata (Dilleniales).</title>
        <authorList>
            <person name="Chanderbali A."/>
        </authorList>
    </citation>
    <scope>NUCLEOTIDE SEQUENCE [LARGE SCALE GENOMIC DNA]</scope>
    <source>
        <strain evidence="14">LSX21</strain>
        <tissue evidence="14">Leaf</tissue>
    </source>
</reference>
<feature type="domain" description="Tripeptidyl-peptidase II galactose-binding" evidence="13">
    <location>
        <begin position="715"/>
        <end position="799"/>
    </location>
</feature>
<evidence type="ECO:0000256" key="4">
    <source>
        <dbReference type="ARBA" id="ARBA00022438"/>
    </source>
</evidence>
<feature type="coiled-coil region" evidence="9">
    <location>
        <begin position="237"/>
        <end position="264"/>
    </location>
</feature>
<dbReference type="Proteomes" id="UP001370490">
    <property type="component" value="Unassembled WGS sequence"/>
</dbReference>
<organism evidence="14 15">
    <name type="scientific">Dillenia turbinata</name>
    <dbReference type="NCBI Taxonomy" id="194707"/>
    <lineage>
        <taxon>Eukaryota</taxon>
        <taxon>Viridiplantae</taxon>
        <taxon>Streptophyta</taxon>
        <taxon>Embryophyta</taxon>
        <taxon>Tracheophyta</taxon>
        <taxon>Spermatophyta</taxon>
        <taxon>Magnoliopsida</taxon>
        <taxon>eudicotyledons</taxon>
        <taxon>Gunneridae</taxon>
        <taxon>Pentapetalae</taxon>
        <taxon>Dilleniales</taxon>
        <taxon>Dilleniaceae</taxon>
        <taxon>Dillenia</taxon>
    </lineage>
</organism>
<dbReference type="InterPro" id="IPR015500">
    <property type="entry name" value="Peptidase_S8_subtilisin-rel"/>
</dbReference>
<dbReference type="InterPro" id="IPR034051">
    <property type="entry name" value="TPP_II_domain"/>
</dbReference>
<comment type="caution">
    <text evidence="14">The sequence shown here is derived from an EMBL/GenBank/DDBJ whole genome shotgun (WGS) entry which is preliminary data.</text>
</comment>
<dbReference type="Gene3D" id="6.10.250.3080">
    <property type="match status" value="1"/>
</dbReference>